<protein>
    <recommendedName>
        <fullName evidence="3">Signal recognition particle receptor subunit beta</fullName>
    </recommendedName>
</protein>
<dbReference type="Proteomes" id="UP000355283">
    <property type="component" value="Unassembled WGS sequence"/>
</dbReference>
<dbReference type="Pfam" id="PF09439">
    <property type="entry name" value="SRPRB"/>
    <property type="match status" value="1"/>
</dbReference>
<evidence type="ECO:0000256" key="7">
    <source>
        <dbReference type="ARBA" id="ARBA00022989"/>
    </source>
</evidence>
<keyword evidence="7 11" id="KW-1133">Transmembrane helix</keyword>
<dbReference type="OrthoDB" id="41266at2759"/>
<proteinExistence type="inferred from homology"/>
<organism evidence="12 13">
    <name type="scientific">Nannochloropsis salina CCMP1776</name>
    <dbReference type="NCBI Taxonomy" id="1027361"/>
    <lineage>
        <taxon>Eukaryota</taxon>
        <taxon>Sar</taxon>
        <taxon>Stramenopiles</taxon>
        <taxon>Ochrophyta</taxon>
        <taxon>Eustigmatophyceae</taxon>
        <taxon>Eustigmatales</taxon>
        <taxon>Monodopsidaceae</taxon>
        <taxon>Microchloropsis</taxon>
        <taxon>Microchloropsis salina</taxon>
    </lineage>
</organism>
<gene>
    <name evidence="12" type="ORF">NSK_005819</name>
</gene>
<comment type="similarity">
    <text evidence="2">Belongs to the SRP receptor beta subunit family.</text>
</comment>
<keyword evidence="10" id="KW-0675">Receptor</keyword>
<name>A0A4D9CVB4_9STRA</name>
<dbReference type="GO" id="GO:0005525">
    <property type="term" value="F:GTP binding"/>
    <property type="evidence" value="ECO:0007669"/>
    <property type="project" value="UniProtKB-KW"/>
</dbReference>
<keyword evidence="5" id="KW-0547">Nucleotide-binding</keyword>
<accession>A0A4D9CVB4</accession>
<evidence type="ECO:0000256" key="1">
    <source>
        <dbReference type="ARBA" id="ARBA00004389"/>
    </source>
</evidence>
<dbReference type="SMART" id="SM00177">
    <property type="entry name" value="ARF"/>
    <property type="match status" value="1"/>
</dbReference>
<dbReference type="PANTHER" id="PTHR11711">
    <property type="entry name" value="ADP RIBOSYLATION FACTOR-RELATED"/>
    <property type="match status" value="1"/>
</dbReference>
<keyword evidence="8" id="KW-0342">GTP-binding</keyword>
<keyword evidence="6" id="KW-0256">Endoplasmic reticulum</keyword>
<dbReference type="InterPro" id="IPR024156">
    <property type="entry name" value="Small_GTPase_ARF"/>
</dbReference>
<reference evidence="12 13" key="1">
    <citation type="submission" date="2019-01" db="EMBL/GenBank/DDBJ databases">
        <title>Nuclear Genome Assembly of the Microalgal Biofuel strain Nannochloropsis salina CCMP1776.</title>
        <authorList>
            <person name="Hovde B."/>
        </authorList>
    </citation>
    <scope>NUCLEOTIDE SEQUENCE [LARGE SCALE GENOMIC DNA]</scope>
    <source>
        <strain evidence="12 13">CCMP1776</strain>
    </source>
</reference>
<comment type="caution">
    <text evidence="12">The sequence shown here is derived from an EMBL/GenBank/DDBJ whole genome shotgun (WGS) entry which is preliminary data.</text>
</comment>
<dbReference type="AlphaFoldDB" id="A0A4D9CVB4"/>
<dbReference type="InterPro" id="IPR019009">
    <property type="entry name" value="SRP_receptor_beta_su"/>
</dbReference>
<keyword evidence="9 11" id="KW-0472">Membrane</keyword>
<evidence type="ECO:0000256" key="3">
    <source>
        <dbReference type="ARBA" id="ARBA00020256"/>
    </source>
</evidence>
<evidence type="ECO:0000256" key="4">
    <source>
        <dbReference type="ARBA" id="ARBA00022692"/>
    </source>
</evidence>
<keyword evidence="4 11" id="KW-0812">Transmembrane</keyword>
<feature type="transmembrane region" description="Helical" evidence="11">
    <location>
        <begin position="79"/>
        <end position="99"/>
    </location>
</feature>
<dbReference type="GO" id="GO:0005789">
    <property type="term" value="C:endoplasmic reticulum membrane"/>
    <property type="evidence" value="ECO:0007669"/>
    <property type="project" value="UniProtKB-SubCell"/>
</dbReference>
<dbReference type="SUPFAM" id="SSF52540">
    <property type="entry name" value="P-loop containing nucleoside triphosphate hydrolases"/>
    <property type="match status" value="1"/>
</dbReference>
<dbReference type="CDD" id="cd04105">
    <property type="entry name" value="SR_beta"/>
    <property type="match status" value="1"/>
</dbReference>
<evidence type="ECO:0000256" key="9">
    <source>
        <dbReference type="ARBA" id="ARBA00023136"/>
    </source>
</evidence>
<evidence type="ECO:0000256" key="2">
    <source>
        <dbReference type="ARBA" id="ARBA00005619"/>
    </source>
</evidence>
<evidence type="ECO:0000256" key="6">
    <source>
        <dbReference type="ARBA" id="ARBA00022824"/>
    </source>
</evidence>
<evidence type="ECO:0000256" key="11">
    <source>
        <dbReference type="SAM" id="Phobius"/>
    </source>
</evidence>
<evidence type="ECO:0000313" key="13">
    <source>
        <dbReference type="Proteomes" id="UP000355283"/>
    </source>
</evidence>
<keyword evidence="13" id="KW-1185">Reference proteome</keyword>
<dbReference type="InterPro" id="IPR027417">
    <property type="entry name" value="P-loop_NTPase"/>
</dbReference>
<evidence type="ECO:0000256" key="8">
    <source>
        <dbReference type="ARBA" id="ARBA00023134"/>
    </source>
</evidence>
<evidence type="ECO:0000256" key="10">
    <source>
        <dbReference type="ARBA" id="ARBA00023170"/>
    </source>
</evidence>
<evidence type="ECO:0000256" key="5">
    <source>
        <dbReference type="ARBA" id="ARBA00022741"/>
    </source>
</evidence>
<sequence length="334" mass="35974">MSDPVTSAVEELLEENVFLPPATASPSSTSSMLTPLITTFLKVLARVEEKVVEHLPLQAQKKFHALDAWGSTSLGFPHSGIIITCLLLLLVLGLSLYFVGIGRARGHKPLPGGKQGRARPSHVVLLGPCGAGKTALYHQLLYNTVPETVTSMVESEGILKDKDIRLVDFPGHERLRGGWKKQFLDAGKVAGVIFVVDAADFPTHKVREAAEFLYDLLTHAAMDDGPPLLVACHKSDLPGAKAPARIKALLTSELERLRKTQGGAMMDGDGEEEEDRLPLGRVAVPLNLDVDAPSELTFAATSVAQQTQMGGNDAFEEDVGIEPLMTFINDKSGR</sequence>
<comment type="subcellular location">
    <subcellularLocation>
        <location evidence="1">Endoplasmic reticulum membrane</location>
        <topology evidence="1">Single-pass membrane protein</topology>
    </subcellularLocation>
</comment>
<evidence type="ECO:0000313" key="12">
    <source>
        <dbReference type="EMBL" id="TFJ82866.1"/>
    </source>
</evidence>
<dbReference type="Gene3D" id="3.40.50.300">
    <property type="entry name" value="P-loop containing nucleotide triphosphate hydrolases"/>
    <property type="match status" value="1"/>
</dbReference>
<dbReference type="EMBL" id="SDOX01000092">
    <property type="protein sequence ID" value="TFJ82866.1"/>
    <property type="molecule type" value="Genomic_DNA"/>
</dbReference>